<proteinExistence type="predicted"/>
<dbReference type="EMBL" id="CP034205">
    <property type="protein sequence ID" value="QBZ57572.1"/>
    <property type="molecule type" value="Genomic_DNA"/>
</dbReference>
<dbReference type="PANTHER" id="PTHR38115">
    <property type="entry name" value="LIPOCALIN-LIKE DOMAIN-CONTAINING PROTEIN"/>
    <property type="match status" value="1"/>
</dbReference>
<reference evidence="1 2" key="1">
    <citation type="journal article" date="2019" name="Mol. Biol. Evol.">
        <title>Blast fungal genomes show frequent chromosomal changes, gene gains and losses, and effector gene turnover.</title>
        <authorList>
            <person name="Gomez Luciano L.B."/>
            <person name="Jason Tsai I."/>
            <person name="Chuma I."/>
            <person name="Tosa Y."/>
            <person name="Chen Y.H."/>
            <person name="Li J.Y."/>
            <person name="Li M.Y."/>
            <person name="Jade Lu M.Y."/>
            <person name="Nakayashiki H."/>
            <person name="Li W.H."/>
        </authorList>
    </citation>
    <scope>NUCLEOTIDE SEQUENCE [LARGE SCALE GENOMIC DNA]</scope>
    <source>
        <strain evidence="1">MZ5-1-6</strain>
    </source>
</reference>
<protein>
    <submittedName>
        <fullName evidence="1">Uncharacterized protein</fullName>
    </submittedName>
</protein>
<dbReference type="InterPro" id="IPR053037">
    <property type="entry name" value="Pericyclase_pydY-like"/>
</dbReference>
<organism evidence="1 2">
    <name type="scientific">Pyricularia oryzae</name>
    <name type="common">Rice blast fungus</name>
    <name type="synonym">Magnaporthe oryzae</name>
    <dbReference type="NCBI Taxonomy" id="318829"/>
    <lineage>
        <taxon>Eukaryota</taxon>
        <taxon>Fungi</taxon>
        <taxon>Dikarya</taxon>
        <taxon>Ascomycota</taxon>
        <taxon>Pezizomycotina</taxon>
        <taxon>Sordariomycetes</taxon>
        <taxon>Sordariomycetidae</taxon>
        <taxon>Magnaporthales</taxon>
        <taxon>Pyriculariaceae</taxon>
        <taxon>Pyricularia</taxon>
    </lineage>
</organism>
<evidence type="ECO:0000313" key="1">
    <source>
        <dbReference type="EMBL" id="QBZ57572.1"/>
    </source>
</evidence>
<dbReference type="AlphaFoldDB" id="A0A4P7N7F8"/>
<accession>A0A4P7N7F8</accession>
<evidence type="ECO:0000313" key="2">
    <source>
        <dbReference type="Proteomes" id="UP000294847"/>
    </source>
</evidence>
<dbReference type="Proteomes" id="UP000294847">
    <property type="component" value="Chromosome 2"/>
</dbReference>
<gene>
    <name evidence="1" type="ORF">PoMZ_02501</name>
</gene>
<sequence>MAAPDGTSILNMTGTWSLNSSLSDDLSPTFMAQNIPWIIRQVISYASLELTMVQKEAEPPERPTTVIDVKQTVRPGGFDTDNSYILDGETRTDKVPIFGAMSMRAVYVPMSEITKEDTMGNIIEEPSTTDKRVALKEMTEGVNTGWKTTALWAFQEIDGERRFCKYCTTTKGEGEEKVQARLVYDYKLPSQ</sequence>
<name>A0A4P7N7F8_PYROR</name>
<dbReference type="PANTHER" id="PTHR38115:SF1">
    <property type="entry name" value="LIPOCALIN-LIKE DOMAIN-CONTAINING PROTEIN"/>
    <property type="match status" value="1"/>
</dbReference>